<reference evidence="3 4" key="1">
    <citation type="journal article" date="2011" name="Genome Res.">
        <title>Phylogeny-wide analysis of social amoeba genomes highlights ancient origins for complex intercellular communication.</title>
        <authorList>
            <person name="Heidel A.J."/>
            <person name="Lawal H.M."/>
            <person name="Felder M."/>
            <person name="Schilde C."/>
            <person name="Helps N.R."/>
            <person name="Tunggal B."/>
            <person name="Rivero F."/>
            <person name="John U."/>
            <person name="Schleicher M."/>
            <person name="Eichinger L."/>
            <person name="Platzer M."/>
            <person name="Noegel A.A."/>
            <person name="Schaap P."/>
            <person name="Gloeckner G."/>
        </authorList>
    </citation>
    <scope>NUCLEOTIDE SEQUENCE [LARGE SCALE GENOMIC DNA]</scope>
    <source>
        <strain evidence="4">ATCC 26659 / Pp 5 / PN500</strain>
    </source>
</reference>
<evidence type="ECO:0000313" key="3">
    <source>
        <dbReference type="EMBL" id="EFA85595.1"/>
    </source>
</evidence>
<evidence type="ECO:0000256" key="2">
    <source>
        <dbReference type="SAM" id="Phobius"/>
    </source>
</evidence>
<name>D3AZ38_HETP5</name>
<protein>
    <submittedName>
        <fullName evidence="3">Uncharacterized protein</fullName>
    </submittedName>
</protein>
<keyword evidence="4" id="KW-1185">Reference proteome</keyword>
<feature type="region of interest" description="Disordered" evidence="1">
    <location>
        <begin position="80"/>
        <end position="116"/>
    </location>
</feature>
<sequence>MDINSNNNNDNDNNNNTFISMSGEEKIAYYNRSNEVIIIDQKPTFVVVNDDYDIGVNELNNSNVNGDDLNGNINLGKSLDKSLDNSNNNSLKNSRNNNELNSNKDKQLNESDEEKRYQIPLPNFIKNSKMMSRYADKMIPKFPKSIRDRINPFTLIFLHRNKDVRSCFGLPKIGWSTDIKPSTKTAAKKTQKLLQEQNLPPHFLHRNDPVLDNLLTEGQFERYFNIICKKKVRVLISVAILMQIFLSLFTYLKFGNYVFKRDVGISTELVVTLICAFAVIVFPKTTSRVEVVYLQILLLTNNITRIWWEDWFPPYEPSYQIFLWINFSVPTAKFWRSSITGFIGIACLVTIRLVQKYDTVTNIIVSQGGSYLLYHIAVGFGTRLNEIANKALFAEIVQANPALPAHKTYFIFERYYDRISNRFTQRFRDKEMEQGFLKFYSSESIVEVGVVVSTLATSVYYVIQDIRYHNPGMLLMFLLLRFLVIVPSTLGLIEKNQRLRYLVQNHAHAILKDAQLQQVVITTDDSNNKTTNPDEIDIDTDNNNNNNNSKNDIELHRFNDNSKQELSINNTCNNSNISNNNPYTLRNSNNSNNNNNNSNNRSHDDLSSSSNSSSCSVSTSPTQHKGKKNILNYPQLSKSTSSAGANTSTERGFKVACT</sequence>
<feature type="compositionally biased region" description="Basic and acidic residues" evidence="1">
    <location>
        <begin position="102"/>
        <end position="116"/>
    </location>
</feature>
<dbReference type="RefSeq" id="XP_020437702.1">
    <property type="nucleotide sequence ID" value="XM_020572387.1"/>
</dbReference>
<evidence type="ECO:0000256" key="1">
    <source>
        <dbReference type="SAM" id="MobiDB-lite"/>
    </source>
</evidence>
<evidence type="ECO:0000313" key="4">
    <source>
        <dbReference type="Proteomes" id="UP000001396"/>
    </source>
</evidence>
<comment type="caution">
    <text evidence="3">The sequence shown here is derived from an EMBL/GenBank/DDBJ whole genome shotgun (WGS) entry which is preliminary data.</text>
</comment>
<feature type="compositionally biased region" description="Low complexity" evidence="1">
    <location>
        <begin position="607"/>
        <end position="620"/>
    </location>
</feature>
<dbReference type="GeneID" id="31356907"/>
<dbReference type="Proteomes" id="UP000001396">
    <property type="component" value="Unassembled WGS sequence"/>
</dbReference>
<feature type="compositionally biased region" description="Low complexity" evidence="1">
    <location>
        <begin position="84"/>
        <end position="101"/>
    </location>
</feature>
<keyword evidence="2" id="KW-1133">Transmembrane helix</keyword>
<dbReference type="EMBL" id="ADBJ01000006">
    <property type="protein sequence ID" value="EFA85595.1"/>
    <property type="molecule type" value="Genomic_DNA"/>
</dbReference>
<feature type="compositionally biased region" description="Low complexity" evidence="1">
    <location>
        <begin position="541"/>
        <end position="550"/>
    </location>
</feature>
<feature type="transmembrane region" description="Helical" evidence="2">
    <location>
        <begin position="475"/>
        <end position="493"/>
    </location>
</feature>
<feature type="compositionally biased region" description="Polar residues" evidence="1">
    <location>
        <begin position="632"/>
        <end position="650"/>
    </location>
</feature>
<feature type="transmembrane region" description="Helical" evidence="2">
    <location>
        <begin position="232"/>
        <end position="251"/>
    </location>
</feature>
<keyword evidence="2" id="KW-0812">Transmembrane</keyword>
<dbReference type="InParanoid" id="D3AZ38"/>
<feature type="transmembrane region" description="Helical" evidence="2">
    <location>
        <begin position="263"/>
        <end position="282"/>
    </location>
</feature>
<feature type="region of interest" description="Disordered" evidence="1">
    <location>
        <begin position="566"/>
        <end position="658"/>
    </location>
</feature>
<keyword evidence="2" id="KW-0472">Membrane</keyword>
<feature type="transmembrane region" description="Helical" evidence="2">
    <location>
        <begin position="445"/>
        <end position="463"/>
    </location>
</feature>
<organism evidence="3 4">
    <name type="scientific">Heterostelium pallidum (strain ATCC 26659 / Pp 5 / PN500)</name>
    <name type="common">Cellular slime mold</name>
    <name type="synonym">Polysphondylium pallidum</name>
    <dbReference type="NCBI Taxonomy" id="670386"/>
    <lineage>
        <taxon>Eukaryota</taxon>
        <taxon>Amoebozoa</taxon>
        <taxon>Evosea</taxon>
        <taxon>Eumycetozoa</taxon>
        <taxon>Dictyostelia</taxon>
        <taxon>Acytosteliales</taxon>
        <taxon>Acytosteliaceae</taxon>
        <taxon>Heterostelium</taxon>
    </lineage>
</organism>
<feature type="region of interest" description="Disordered" evidence="1">
    <location>
        <begin position="524"/>
        <end position="553"/>
    </location>
</feature>
<gene>
    <name evidence="3" type="ORF">PPL_01378</name>
</gene>
<proteinExistence type="predicted"/>
<feature type="transmembrane region" description="Helical" evidence="2">
    <location>
        <begin position="291"/>
        <end position="308"/>
    </location>
</feature>
<dbReference type="AlphaFoldDB" id="D3AZ38"/>
<feature type="compositionally biased region" description="Low complexity" evidence="1">
    <location>
        <begin position="567"/>
        <end position="600"/>
    </location>
</feature>
<accession>D3AZ38</accession>
<feature type="transmembrane region" description="Helical" evidence="2">
    <location>
        <begin position="334"/>
        <end position="354"/>
    </location>
</feature>